<feature type="transmembrane region" description="Helical" evidence="1">
    <location>
        <begin position="45"/>
        <end position="66"/>
    </location>
</feature>
<dbReference type="STRING" id="1538553.JT25_000850"/>
<evidence type="ECO:0000313" key="2">
    <source>
        <dbReference type="EMBL" id="AMK75044.1"/>
    </source>
</evidence>
<keyword evidence="1" id="KW-1133">Transmembrane helix</keyword>
<dbReference type="EMBL" id="CP014476">
    <property type="protein sequence ID" value="AMK75044.1"/>
    <property type="molecule type" value="Genomic_DNA"/>
</dbReference>
<evidence type="ECO:0008006" key="4">
    <source>
        <dbReference type="Google" id="ProtNLM"/>
    </source>
</evidence>
<reference evidence="2 3" key="1">
    <citation type="journal article" date="2015" name="Environ. Microbiol.">
        <title>Methane oxidation coupled to nitrate reduction under hypoxia by the Gammaproteobacterium Methylomonas denitrificans, sp. nov. type strain FJG1.</title>
        <authorList>
            <person name="Kits K.D."/>
            <person name="Klotz M.G."/>
            <person name="Stein L.Y."/>
        </authorList>
    </citation>
    <scope>NUCLEOTIDE SEQUENCE [LARGE SCALE GENOMIC DNA]</scope>
    <source>
        <strain evidence="2 3">FJG1</strain>
    </source>
</reference>
<keyword evidence="1" id="KW-0812">Transmembrane</keyword>
<sequence length="177" mass="20481">MFGRFFYGGLLIGSLAMLLFVLGFICLQFGLALLMGLFYLLASKVMLLALALLALLGVFMLFRAVCRELRGYFSRESSALRRLLFLQIRRQDVERLKAAESRQLSYVHRFKRQRLLVADNRKQARALSEAINHELQAVRAQLPIVRYKELRKALRKYRKQADSAAMLALRQQFHVAD</sequence>
<protein>
    <recommendedName>
        <fullName evidence="4">5-bromo-4-chloroindolyl phosphate hydrolysis protein</fullName>
    </recommendedName>
</protein>
<dbReference type="Proteomes" id="UP000030512">
    <property type="component" value="Chromosome"/>
</dbReference>
<evidence type="ECO:0000313" key="3">
    <source>
        <dbReference type="Proteomes" id="UP000030512"/>
    </source>
</evidence>
<evidence type="ECO:0000256" key="1">
    <source>
        <dbReference type="SAM" id="Phobius"/>
    </source>
</evidence>
<dbReference type="AlphaFoldDB" id="A0A140E3S0"/>
<organism evidence="2 3">
    <name type="scientific">Methylomonas denitrificans</name>
    <dbReference type="NCBI Taxonomy" id="1538553"/>
    <lineage>
        <taxon>Bacteria</taxon>
        <taxon>Pseudomonadati</taxon>
        <taxon>Pseudomonadota</taxon>
        <taxon>Gammaproteobacteria</taxon>
        <taxon>Methylococcales</taxon>
        <taxon>Methylococcaceae</taxon>
        <taxon>Methylomonas</taxon>
    </lineage>
</organism>
<dbReference type="OrthoDB" id="5574342at2"/>
<dbReference type="KEGG" id="mdn:JT25_000850"/>
<keyword evidence="3" id="KW-1185">Reference proteome</keyword>
<proteinExistence type="predicted"/>
<keyword evidence="1" id="KW-0472">Membrane</keyword>
<feature type="transmembrane region" description="Helical" evidence="1">
    <location>
        <begin position="12"/>
        <end position="39"/>
    </location>
</feature>
<accession>A0A140E3S0</accession>
<name>A0A140E3S0_9GAMM</name>
<gene>
    <name evidence="2" type="ORF">JT25_000850</name>
</gene>
<dbReference type="RefSeq" id="WP_036273498.1">
    <property type="nucleotide sequence ID" value="NZ_CP014476.1"/>
</dbReference>